<keyword evidence="7" id="KW-0276">Fatty acid metabolism</keyword>
<evidence type="ECO:0000256" key="11">
    <source>
        <dbReference type="ARBA" id="ARBA00023098"/>
    </source>
</evidence>
<keyword evidence="9" id="KW-0560">Oxidoreductase</keyword>
<dbReference type="Proteomes" id="UP001148786">
    <property type="component" value="Unassembled WGS sequence"/>
</dbReference>
<evidence type="ECO:0000256" key="12">
    <source>
        <dbReference type="ARBA" id="ARBA00023136"/>
    </source>
</evidence>
<protein>
    <recommendedName>
        <fullName evidence="15">Cytochrome b5 heme-binding domain-containing protein</fullName>
    </recommendedName>
</protein>
<dbReference type="PRINTS" id="PR00075">
    <property type="entry name" value="FACDDSATRASE"/>
</dbReference>
<dbReference type="GO" id="GO:0005789">
    <property type="term" value="C:endoplasmic reticulum membrane"/>
    <property type="evidence" value="ECO:0007669"/>
    <property type="project" value="TreeGrafter"/>
</dbReference>
<keyword evidence="11" id="KW-0443">Lipid metabolism</keyword>
<evidence type="ECO:0000256" key="10">
    <source>
        <dbReference type="ARBA" id="ARBA00023004"/>
    </source>
</evidence>
<dbReference type="EMBL" id="JANKHO010000847">
    <property type="protein sequence ID" value="KAJ3505758.1"/>
    <property type="molecule type" value="Genomic_DNA"/>
</dbReference>
<comment type="similarity">
    <text evidence="14">Belongs to the cytochrome b5 family.</text>
</comment>
<feature type="transmembrane region" description="Helical" evidence="14">
    <location>
        <begin position="30"/>
        <end position="50"/>
    </location>
</feature>
<evidence type="ECO:0000256" key="6">
    <source>
        <dbReference type="ARBA" id="ARBA00022723"/>
    </source>
</evidence>
<evidence type="ECO:0000256" key="9">
    <source>
        <dbReference type="ARBA" id="ARBA00023002"/>
    </source>
</evidence>
<dbReference type="OrthoDB" id="10260134at2759"/>
<keyword evidence="10 14" id="KW-0408">Iron</keyword>
<evidence type="ECO:0000256" key="5">
    <source>
        <dbReference type="ARBA" id="ARBA00022692"/>
    </source>
</evidence>
<name>A0A9W8K4U8_9AGAR</name>
<feature type="domain" description="Cytochrome b5 heme-binding" evidence="15">
    <location>
        <begin position="193"/>
        <end position="246"/>
    </location>
</feature>
<dbReference type="InterPro" id="IPR036400">
    <property type="entry name" value="Cyt_B5-like_heme/steroid_sf"/>
</dbReference>
<dbReference type="GO" id="GO:0020037">
    <property type="term" value="F:heme binding"/>
    <property type="evidence" value="ECO:0007669"/>
    <property type="project" value="UniProtKB-UniRule"/>
</dbReference>
<dbReference type="PROSITE" id="PS00191">
    <property type="entry name" value="CYTOCHROME_B5_1"/>
    <property type="match status" value="1"/>
</dbReference>
<dbReference type="PANTHER" id="PTHR11351">
    <property type="entry name" value="ACYL-COA DESATURASE"/>
    <property type="match status" value="1"/>
</dbReference>
<evidence type="ECO:0000256" key="1">
    <source>
        <dbReference type="ARBA" id="ARBA00004141"/>
    </source>
</evidence>
<accession>A0A9W8K4U8</accession>
<evidence type="ECO:0000259" key="15">
    <source>
        <dbReference type="PROSITE" id="PS50255"/>
    </source>
</evidence>
<evidence type="ECO:0000256" key="3">
    <source>
        <dbReference type="ARBA" id="ARBA00022516"/>
    </source>
</evidence>
<evidence type="ECO:0000256" key="4">
    <source>
        <dbReference type="ARBA" id="ARBA00022617"/>
    </source>
</evidence>
<keyword evidence="3" id="KW-0444">Lipid biosynthesis</keyword>
<organism evidence="16 17">
    <name type="scientific">Agrocybe chaxingu</name>
    <dbReference type="NCBI Taxonomy" id="84603"/>
    <lineage>
        <taxon>Eukaryota</taxon>
        <taxon>Fungi</taxon>
        <taxon>Dikarya</taxon>
        <taxon>Basidiomycota</taxon>
        <taxon>Agaricomycotina</taxon>
        <taxon>Agaricomycetes</taxon>
        <taxon>Agaricomycetidae</taxon>
        <taxon>Agaricales</taxon>
        <taxon>Agaricineae</taxon>
        <taxon>Strophariaceae</taxon>
        <taxon>Agrocybe</taxon>
    </lineage>
</organism>
<dbReference type="GO" id="GO:0004768">
    <property type="term" value="F:stearoyl-CoA 9-desaturase activity"/>
    <property type="evidence" value="ECO:0007669"/>
    <property type="project" value="TreeGrafter"/>
</dbReference>
<dbReference type="PROSITE" id="PS50255">
    <property type="entry name" value="CYTOCHROME_B5_2"/>
    <property type="match status" value="1"/>
</dbReference>
<dbReference type="PROSITE" id="PS00476">
    <property type="entry name" value="FATTY_ACID_DESATUR_1"/>
    <property type="match status" value="1"/>
</dbReference>
<comment type="subcellular location">
    <subcellularLocation>
        <location evidence="1">Membrane</location>
        <topology evidence="1">Multi-pass membrane protein</topology>
    </subcellularLocation>
</comment>
<comment type="similarity">
    <text evidence="2">Belongs to the fatty acid desaturase type 1 family.</text>
</comment>
<dbReference type="PANTHER" id="PTHR11351:SF31">
    <property type="entry name" value="DESATURASE 1, ISOFORM A-RELATED"/>
    <property type="match status" value="1"/>
</dbReference>
<keyword evidence="5 14" id="KW-0812">Transmembrane</keyword>
<keyword evidence="17" id="KW-1185">Reference proteome</keyword>
<dbReference type="SUPFAM" id="SSF55856">
    <property type="entry name" value="Cytochrome b5-like heme/steroid binding domain"/>
    <property type="match status" value="1"/>
</dbReference>
<gene>
    <name evidence="16" type="ORF">NLJ89_g7251</name>
</gene>
<dbReference type="CDD" id="cd03505">
    <property type="entry name" value="Delta9-FADS-like"/>
    <property type="match status" value="1"/>
</dbReference>
<evidence type="ECO:0000256" key="13">
    <source>
        <dbReference type="ARBA" id="ARBA00023160"/>
    </source>
</evidence>
<evidence type="ECO:0000256" key="14">
    <source>
        <dbReference type="RuleBase" id="RU362121"/>
    </source>
</evidence>
<reference evidence="16" key="1">
    <citation type="submission" date="2022-07" db="EMBL/GenBank/DDBJ databases">
        <title>Genome Sequence of Agrocybe chaxingu.</title>
        <authorList>
            <person name="Buettner E."/>
        </authorList>
    </citation>
    <scope>NUCLEOTIDE SEQUENCE</scope>
    <source>
        <strain evidence="16">MP-N11</strain>
    </source>
</reference>
<proteinExistence type="inferred from homology"/>
<comment type="caution">
    <text evidence="16">The sequence shown here is derived from an EMBL/GenBank/DDBJ whole genome shotgun (WGS) entry which is preliminary data.</text>
</comment>
<evidence type="ECO:0000313" key="17">
    <source>
        <dbReference type="Proteomes" id="UP001148786"/>
    </source>
</evidence>
<dbReference type="GO" id="GO:0006636">
    <property type="term" value="P:unsaturated fatty acid biosynthetic process"/>
    <property type="evidence" value="ECO:0007669"/>
    <property type="project" value="TreeGrafter"/>
</dbReference>
<dbReference type="GO" id="GO:0005506">
    <property type="term" value="F:iron ion binding"/>
    <property type="evidence" value="ECO:0007669"/>
    <property type="project" value="TreeGrafter"/>
</dbReference>
<dbReference type="SMART" id="SM01117">
    <property type="entry name" value="Cyt-b5"/>
    <property type="match status" value="1"/>
</dbReference>
<dbReference type="Gene3D" id="3.10.120.10">
    <property type="entry name" value="Cytochrome b5-like heme/steroid binding domain"/>
    <property type="match status" value="1"/>
</dbReference>
<sequence>MIFKSQLRSGPSDISDLRKDALIQWQHRRYFLLALFFGYIFPAVIPGLFFNDWLGGICFSAALRLTIAHHSTFCINSIAHWLGTAPYDDALTPRDHFLSAVLTMGEGYHNFHHQFPMDYRNAFLWYQYDPTKWFIALCGKVGLARHLRVFPSNEIAKGKLAMRLKELKEVQDSLEWPTPVDELPVVAWETCFIHDVSSFVDNHPGGRHHLVGNSGKEMTASFFGGVYRHSSAAHNLLSMMRVGVVDGGMEITQQEVPPVRKLFISEAERKPQPQVL</sequence>
<dbReference type="InterPro" id="IPR015876">
    <property type="entry name" value="Acyl-CoA_DS"/>
</dbReference>
<keyword evidence="12 14" id="KW-0472">Membrane</keyword>
<keyword evidence="8 14" id="KW-1133">Transmembrane helix</keyword>
<evidence type="ECO:0000256" key="2">
    <source>
        <dbReference type="ARBA" id="ARBA00009295"/>
    </source>
</evidence>
<keyword evidence="13" id="KW-0275">Fatty acid biosynthesis</keyword>
<dbReference type="InterPro" id="IPR001522">
    <property type="entry name" value="FADS-1_CS"/>
</dbReference>
<dbReference type="InterPro" id="IPR018506">
    <property type="entry name" value="Cyt_B5_heme-BS"/>
</dbReference>
<dbReference type="AlphaFoldDB" id="A0A9W8K4U8"/>
<evidence type="ECO:0000256" key="8">
    <source>
        <dbReference type="ARBA" id="ARBA00022989"/>
    </source>
</evidence>
<evidence type="ECO:0000256" key="7">
    <source>
        <dbReference type="ARBA" id="ARBA00022832"/>
    </source>
</evidence>
<dbReference type="Pfam" id="PF00173">
    <property type="entry name" value="Cyt-b5"/>
    <property type="match status" value="1"/>
</dbReference>
<dbReference type="InterPro" id="IPR001199">
    <property type="entry name" value="Cyt_B5-like_heme/steroid-bd"/>
</dbReference>
<keyword evidence="6 14" id="KW-0479">Metal-binding</keyword>
<evidence type="ECO:0000313" key="16">
    <source>
        <dbReference type="EMBL" id="KAJ3505758.1"/>
    </source>
</evidence>
<keyword evidence="4 14" id="KW-0349">Heme</keyword>